<organism evidence="2 5">
    <name type="scientific">Tatumella citrea</name>
    <name type="common">Pantoea citrea</name>
    <dbReference type="NCBI Taxonomy" id="53336"/>
    <lineage>
        <taxon>Bacteria</taxon>
        <taxon>Pseudomonadati</taxon>
        <taxon>Pseudomonadota</taxon>
        <taxon>Gammaproteobacteria</taxon>
        <taxon>Enterobacterales</taxon>
        <taxon>Erwiniaceae</taxon>
        <taxon>Tatumella</taxon>
    </lineage>
</organism>
<dbReference type="InterPro" id="IPR036412">
    <property type="entry name" value="HAD-like_sf"/>
</dbReference>
<accession>A0A1Y0L4K0</accession>
<gene>
    <name evidence="2" type="ORF">A7K98_03575</name>
    <name evidence="3" type="ORF">A7K99_03575</name>
</gene>
<dbReference type="GO" id="GO:0016791">
    <property type="term" value="F:phosphatase activity"/>
    <property type="evidence" value="ECO:0007669"/>
    <property type="project" value="TreeGrafter"/>
</dbReference>
<evidence type="ECO:0000313" key="3">
    <source>
        <dbReference type="EMBL" id="ARU96995.1"/>
    </source>
</evidence>
<evidence type="ECO:0000313" key="4">
    <source>
        <dbReference type="Proteomes" id="UP000195729"/>
    </source>
</evidence>
<dbReference type="PANTHER" id="PTHR10000:SF53">
    <property type="entry name" value="5-AMINO-6-(5-PHOSPHO-D-RIBITYLAMINO)URACIL PHOSPHATASE YBJI-RELATED"/>
    <property type="match status" value="1"/>
</dbReference>
<dbReference type="SUPFAM" id="SSF56784">
    <property type="entry name" value="HAD-like"/>
    <property type="match status" value="1"/>
</dbReference>
<dbReference type="KEGG" id="tci:A7K98_03575"/>
<dbReference type="Gene3D" id="3.30.1240.10">
    <property type="match status" value="1"/>
</dbReference>
<proteinExistence type="predicted"/>
<dbReference type="Gene3D" id="3.40.50.1000">
    <property type="entry name" value="HAD superfamily/HAD-like"/>
    <property type="match status" value="1"/>
</dbReference>
<dbReference type="GO" id="GO:0005829">
    <property type="term" value="C:cytosol"/>
    <property type="evidence" value="ECO:0007669"/>
    <property type="project" value="TreeGrafter"/>
</dbReference>
<dbReference type="InterPro" id="IPR023214">
    <property type="entry name" value="HAD_sf"/>
</dbReference>
<dbReference type="EMBL" id="CP015581">
    <property type="protein sequence ID" value="ARU96995.1"/>
    <property type="molecule type" value="Genomic_DNA"/>
</dbReference>
<evidence type="ECO:0008006" key="6">
    <source>
        <dbReference type="Google" id="ProtNLM"/>
    </source>
</evidence>
<keyword evidence="4" id="KW-1185">Reference proteome</keyword>
<dbReference type="PANTHER" id="PTHR10000">
    <property type="entry name" value="PHOSPHOSERINE PHOSPHATASE"/>
    <property type="match status" value="1"/>
</dbReference>
<dbReference type="RefSeq" id="WP_087487343.1">
    <property type="nucleotide sequence ID" value="NZ_CP015579.1"/>
</dbReference>
<dbReference type="AlphaFoldDB" id="A0A1Y0L4K0"/>
<evidence type="ECO:0000256" key="1">
    <source>
        <dbReference type="ARBA" id="ARBA00022723"/>
    </source>
</evidence>
<dbReference type="GO" id="GO:0000287">
    <property type="term" value="F:magnesium ion binding"/>
    <property type="evidence" value="ECO:0007669"/>
    <property type="project" value="TreeGrafter"/>
</dbReference>
<dbReference type="OrthoDB" id="1650327at2"/>
<evidence type="ECO:0000313" key="5">
    <source>
        <dbReference type="Proteomes" id="UP000195814"/>
    </source>
</evidence>
<name>A0A1Y0L4K0_TATCI</name>
<reference evidence="4 5" key="1">
    <citation type="submission" date="2016-05" db="EMBL/GenBank/DDBJ databases">
        <title>Complete genome sequence of two 2,5-diketo-D-glunonic acid producing strain Tatumella citrea.</title>
        <authorList>
            <person name="Duan C."/>
            <person name="Yang J."/>
            <person name="Yang S."/>
        </authorList>
    </citation>
    <scope>NUCLEOTIDE SEQUENCE [LARGE SCALE GENOMIC DNA]</scope>
    <source>
        <strain evidence="3 4">ATCC 39140</strain>
        <strain evidence="2 5">DSM 13699</strain>
    </source>
</reference>
<protein>
    <recommendedName>
        <fullName evidence="6">Hydrolase</fullName>
    </recommendedName>
</protein>
<keyword evidence="1" id="KW-0479">Metal-binding</keyword>
<dbReference type="Proteomes" id="UP000195729">
    <property type="component" value="Chromosome"/>
</dbReference>
<dbReference type="Proteomes" id="UP000195814">
    <property type="component" value="Chromosome"/>
</dbReference>
<dbReference type="EMBL" id="CP015579">
    <property type="protein sequence ID" value="ARU92956.1"/>
    <property type="molecule type" value="Genomic_DNA"/>
</dbReference>
<sequence>MKDFIFDLDGTIIKNGQPLSGEMLLALENISSHHNIVFASARPVRDMLPLLPESLHHHVMIGCNGSMAWKSGECLFSQNFSGHELSGLLELLVQQQVPYLLDGNWNYSVSAKSHPFHDYIRSLTPCETHQQSVVDEGVTKILVLDNNFQETASRFLLEQGSHSIIYHHRNEDIFDITPASNNKYAALQKLGIAVDNAWVFGNDNNDFTMLKHAGYSVFLGAPVLFEHADHYCDIDELPCFIDSLSAKQQSLAVN</sequence>
<evidence type="ECO:0000313" key="2">
    <source>
        <dbReference type="EMBL" id="ARU92956.1"/>
    </source>
</evidence>
<dbReference type="Pfam" id="PF08282">
    <property type="entry name" value="Hydrolase_3"/>
    <property type="match status" value="1"/>
</dbReference>